<reference evidence="2 3" key="1">
    <citation type="submission" date="2021-01" db="EMBL/GenBank/DDBJ databases">
        <title>Whole genome shotgun sequence of Actinoplanes couchii NBRC 106145.</title>
        <authorList>
            <person name="Komaki H."/>
            <person name="Tamura T."/>
        </authorList>
    </citation>
    <scope>NUCLEOTIDE SEQUENCE [LARGE SCALE GENOMIC DNA]</scope>
    <source>
        <strain evidence="2 3">NBRC 106145</strain>
    </source>
</reference>
<dbReference type="PROSITE" id="PS51257">
    <property type="entry name" value="PROKAR_LIPOPROTEIN"/>
    <property type="match status" value="1"/>
</dbReference>
<keyword evidence="3" id="KW-1185">Reference proteome</keyword>
<dbReference type="RefSeq" id="WP_203800027.1">
    <property type="nucleotide sequence ID" value="NZ_BAAAQE010000092.1"/>
</dbReference>
<protein>
    <submittedName>
        <fullName evidence="2">Lipoprotein</fullName>
    </submittedName>
</protein>
<sequence>MRLNVLAATLVLLLSGCGGGDSAETSTPAASPEAPDNGVSALAADEILKRANTALAAADSYRMTGRATEQDTTVEVDVAVSGEDFKGTLSFSDTADVEVMVVGGKQYMKPNKAFWSTVGFGAQADTIAAKLGDRWILVPARDKTWSGLFGFGDADAMLKPDGKVSKGETTAIAFTPVVVLNDGGSSTNKLYIATTGEPYPVLLGDLKGDRLEFSDFGASFPEITAPAAGDYVKQADLGR</sequence>
<evidence type="ECO:0000256" key="1">
    <source>
        <dbReference type="SAM" id="SignalP"/>
    </source>
</evidence>
<comment type="caution">
    <text evidence="2">The sequence shown here is derived from an EMBL/GenBank/DDBJ whole genome shotgun (WGS) entry which is preliminary data.</text>
</comment>
<evidence type="ECO:0000313" key="2">
    <source>
        <dbReference type="EMBL" id="GID57351.1"/>
    </source>
</evidence>
<accession>A0ABQ3XFT1</accession>
<name>A0ABQ3XFT1_9ACTN</name>
<organism evidence="2 3">
    <name type="scientific">Actinoplanes couchii</name>
    <dbReference type="NCBI Taxonomy" id="403638"/>
    <lineage>
        <taxon>Bacteria</taxon>
        <taxon>Bacillati</taxon>
        <taxon>Actinomycetota</taxon>
        <taxon>Actinomycetes</taxon>
        <taxon>Micromonosporales</taxon>
        <taxon>Micromonosporaceae</taxon>
        <taxon>Actinoplanes</taxon>
    </lineage>
</organism>
<dbReference type="EMBL" id="BOMG01000071">
    <property type="protein sequence ID" value="GID57351.1"/>
    <property type="molecule type" value="Genomic_DNA"/>
</dbReference>
<proteinExistence type="predicted"/>
<dbReference type="Proteomes" id="UP000612282">
    <property type="component" value="Unassembled WGS sequence"/>
</dbReference>
<gene>
    <name evidence="2" type="ORF">Aco03nite_057550</name>
</gene>
<feature type="signal peptide" evidence="1">
    <location>
        <begin position="1"/>
        <end position="23"/>
    </location>
</feature>
<keyword evidence="1" id="KW-0732">Signal</keyword>
<feature type="chain" id="PRO_5045083755" evidence="1">
    <location>
        <begin position="24"/>
        <end position="239"/>
    </location>
</feature>
<dbReference type="Gene3D" id="2.50.20.20">
    <property type="match status" value="1"/>
</dbReference>
<keyword evidence="2" id="KW-0449">Lipoprotein</keyword>
<evidence type="ECO:0000313" key="3">
    <source>
        <dbReference type="Proteomes" id="UP000612282"/>
    </source>
</evidence>